<dbReference type="EMBL" id="JBBNGS010000011">
    <property type="protein sequence ID" value="MEQ2638057.1"/>
    <property type="molecule type" value="Genomic_DNA"/>
</dbReference>
<evidence type="ECO:0000256" key="1">
    <source>
        <dbReference type="SAM" id="Phobius"/>
    </source>
</evidence>
<dbReference type="GeneID" id="98643716"/>
<dbReference type="Proteomes" id="UP001478817">
    <property type="component" value="Unassembled WGS sequence"/>
</dbReference>
<proteinExistence type="predicted"/>
<evidence type="ECO:0000313" key="2">
    <source>
        <dbReference type="EMBL" id="MEQ2638057.1"/>
    </source>
</evidence>
<name>A0ABV1IHD7_9ACTN</name>
<feature type="transmembrane region" description="Helical" evidence="1">
    <location>
        <begin position="96"/>
        <end position="119"/>
    </location>
</feature>
<keyword evidence="1" id="KW-0812">Transmembrane</keyword>
<feature type="transmembrane region" description="Helical" evidence="1">
    <location>
        <begin position="55"/>
        <end position="76"/>
    </location>
</feature>
<sequence>MKFLGTWLVDAIACAFAIWMVPGITAIGGDWAAPIFCALALSLLNATVRPLLQVLSLPITVISLGIFHLVVNAVVLEMASALSRNVFHAGIAIESFGAAFLGAIVISVVSMLVGGIVGAD</sequence>
<keyword evidence="3" id="KW-1185">Reference proteome</keyword>
<reference evidence="2 3" key="1">
    <citation type="submission" date="2024-04" db="EMBL/GenBank/DDBJ databases">
        <title>Human intestinal bacterial collection.</title>
        <authorList>
            <person name="Pauvert C."/>
            <person name="Hitch T.C.A."/>
            <person name="Clavel T."/>
        </authorList>
    </citation>
    <scope>NUCLEOTIDE SEQUENCE [LARGE SCALE GENOMIC DNA]</scope>
    <source>
        <strain evidence="2 3">CLA-AA-H197</strain>
    </source>
</reference>
<dbReference type="RefSeq" id="WP_117205039.1">
    <property type="nucleotide sequence ID" value="NZ_DBEYRS010000084.1"/>
</dbReference>
<dbReference type="Pfam" id="PF04020">
    <property type="entry name" value="Phage_holin_4_2"/>
    <property type="match status" value="1"/>
</dbReference>
<keyword evidence="1" id="KW-1133">Transmembrane helix</keyword>
<gene>
    <name evidence="2" type="ORF">AAAT05_06860</name>
</gene>
<accession>A0ABV1IHD7</accession>
<dbReference type="PANTHER" id="PTHR37309:SF1">
    <property type="entry name" value="SLR0284 PROTEIN"/>
    <property type="match status" value="1"/>
</dbReference>
<feature type="transmembrane region" description="Helical" evidence="1">
    <location>
        <begin position="7"/>
        <end position="25"/>
    </location>
</feature>
<evidence type="ECO:0000313" key="3">
    <source>
        <dbReference type="Proteomes" id="UP001478817"/>
    </source>
</evidence>
<protein>
    <submittedName>
        <fullName evidence="2">Phage holin family protein</fullName>
    </submittedName>
</protein>
<dbReference type="InterPro" id="IPR007165">
    <property type="entry name" value="Phage_holin_4_2"/>
</dbReference>
<organism evidence="2 3">
    <name type="scientific">Paratractidigestivibacter faecalis</name>
    <dbReference type="NCBI Taxonomy" id="2292441"/>
    <lineage>
        <taxon>Bacteria</taxon>
        <taxon>Bacillati</taxon>
        <taxon>Actinomycetota</taxon>
        <taxon>Coriobacteriia</taxon>
        <taxon>Coriobacteriales</taxon>
        <taxon>Atopobiaceae</taxon>
        <taxon>Paratractidigestivibacter</taxon>
    </lineage>
</organism>
<keyword evidence="1" id="KW-0472">Membrane</keyword>
<dbReference type="PANTHER" id="PTHR37309">
    <property type="entry name" value="SLR0284 PROTEIN"/>
    <property type="match status" value="1"/>
</dbReference>
<comment type="caution">
    <text evidence="2">The sequence shown here is derived from an EMBL/GenBank/DDBJ whole genome shotgun (WGS) entry which is preliminary data.</text>
</comment>